<dbReference type="PROSITE" id="PS50076">
    <property type="entry name" value="DNAJ_2"/>
    <property type="match status" value="1"/>
</dbReference>
<dbReference type="Pfam" id="PF00684">
    <property type="entry name" value="DnaJ_CXXCXGXG"/>
    <property type="match status" value="1"/>
</dbReference>
<feature type="binding site" evidence="12">
    <location>
        <position position="171"/>
    </location>
    <ligand>
        <name>Zn(2+)</name>
        <dbReference type="ChEBI" id="CHEBI:29105"/>
        <label>2</label>
    </ligand>
</feature>
<dbReference type="Pfam" id="PF00226">
    <property type="entry name" value="DnaJ"/>
    <property type="match status" value="1"/>
</dbReference>
<evidence type="ECO:0000256" key="1">
    <source>
        <dbReference type="ARBA" id="ARBA00022490"/>
    </source>
</evidence>
<dbReference type="Pfam" id="PF01556">
    <property type="entry name" value="DnaJ_C"/>
    <property type="match status" value="1"/>
</dbReference>
<protein>
    <recommendedName>
        <fullName evidence="11 12">Chaperone protein DnaJ</fullName>
    </recommendedName>
</protein>
<keyword evidence="4 12" id="KW-0677">Repeat</keyword>
<evidence type="ECO:0000259" key="15">
    <source>
        <dbReference type="PROSITE" id="PS51188"/>
    </source>
</evidence>
<dbReference type="KEGG" id="ckr:CKR_0816"/>
<dbReference type="GO" id="GO:0051082">
    <property type="term" value="F:unfolded protein binding"/>
    <property type="evidence" value="ECO:0007669"/>
    <property type="project" value="UniProtKB-UniRule"/>
</dbReference>
<dbReference type="GO" id="GO:0009408">
    <property type="term" value="P:response to heat"/>
    <property type="evidence" value="ECO:0007669"/>
    <property type="project" value="InterPro"/>
</dbReference>
<evidence type="ECO:0000256" key="12">
    <source>
        <dbReference type="HAMAP-Rule" id="MF_01152"/>
    </source>
</evidence>
<dbReference type="HOGENOM" id="CLU_017633_0_7_9"/>
<evidence type="ECO:0000256" key="13">
    <source>
        <dbReference type="PROSITE-ProRule" id="PRU00546"/>
    </source>
</evidence>
<comment type="cofactor">
    <cofactor evidence="12">
        <name>Zn(2+)</name>
        <dbReference type="ChEBI" id="CHEBI:29105"/>
    </cofactor>
    <text evidence="12">Binds 2 Zn(2+) ions per monomer.</text>
</comment>
<feature type="repeat" description="CXXCXGXG motif" evidence="12">
    <location>
        <begin position="171"/>
        <end position="178"/>
    </location>
</feature>
<dbReference type="SUPFAM" id="SSF46565">
    <property type="entry name" value="Chaperone J-domain"/>
    <property type="match status" value="1"/>
</dbReference>
<dbReference type="PROSITE" id="PS00636">
    <property type="entry name" value="DNAJ_1"/>
    <property type="match status" value="1"/>
</dbReference>
<dbReference type="InterPro" id="IPR008971">
    <property type="entry name" value="HSP40/DnaJ_pept-bd"/>
</dbReference>
<dbReference type="FunFam" id="1.10.287.110:FF:000034">
    <property type="entry name" value="Chaperone protein DnaJ"/>
    <property type="match status" value="1"/>
</dbReference>
<evidence type="ECO:0000256" key="3">
    <source>
        <dbReference type="ARBA" id="ARBA00022723"/>
    </source>
</evidence>
<evidence type="ECO:0000256" key="2">
    <source>
        <dbReference type="ARBA" id="ARBA00022705"/>
    </source>
</evidence>
<dbReference type="GO" id="GO:0008270">
    <property type="term" value="F:zinc ion binding"/>
    <property type="evidence" value="ECO:0007669"/>
    <property type="project" value="UniProtKB-UniRule"/>
</dbReference>
<dbReference type="Gene3D" id="1.10.287.110">
    <property type="entry name" value="DnaJ domain"/>
    <property type="match status" value="1"/>
</dbReference>
<keyword evidence="3 12" id="KW-0479">Metal-binding</keyword>
<keyword evidence="1 12" id="KW-0963">Cytoplasm</keyword>
<dbReference type="FunFam" id="2.10.230.10:FF:000002">
    <property type="entry name" value="Molecular chaperone DnaJ"/>
    <property type="match status" value="1"/>
</dbReference>
<feature type="binding site" evidence="12">
    <location>
        <position position="197"/>
    </location>
    <ligand>
        <name>Zn(2+)</name>
        <dbReference type="ChEBI" id="CHEBI:29105"/>
        <label>2</label>
    </ligand>
</feature>
<dbReference type="SUPFAM" id="SSF57938">
    <property type="entry name" value="DnaJ/Hsp40 cysteine-rich domain"/>
    <property type="match status" value="1"/>
</dbReference>
<sequence>MVKNTKMAKKDYYEILGLDKGASDQDIKKAFRKLALKYHPDRNPNDKKAEEKFKEINEAYQVLTDPQKKAQYDQFGTTDFNGGGFQGGFGGFDFSDLGGFGDIFDSFFGGGFSSGRRKNGPERGSDLEYTLSLTFEEAVFGVEKEISVTRNERCETCNGTGAKKGSHPHTCDKCNGTGQVRHQRSTPLGNFVTMTTCDKCGGRGTIIKNPCEECRGKGIVRKHRKIKVKVPAGVDTGNIIPIRGQGEHGKNGGPSGDLYINLRVSPHSKFKRKGFDIYLDAHISFGKAALGTSLKVPSIDGDVKYEIPPGTQPGTVFRLKGKGVPKVDGRGRGDQYVNVIVDIPKNLNEKQKEALMMFMEASGEIQPRDVEKKSFIDKIFKNDSK</sequence>
<dbReference type="PANTHER" id="PTHR43096:SF48">
    <property type="entry name" value="CHAPERONE PROTEIN DNAJ"/>
    <property type="match status" value="1"/>
</dbReference>
<evidence type="ECO:0000256" key="8">
    <source>
        <dbReference type="ARBA" id="ARBA00023186"/>
    </source>
</evidence>
<keyword evidence="7 12" id="KW-0346">Stress response</keyword>
<feature type="binding site" evidence="12">
    <location>
        <position position="214"/>
    </location>
    <ligand>
        <name>Zn(2+)</name>
        <dbReference type="ChEBI" id="CHEBI:29105"/>
        <label>1</label>
    </ligand>
</feature>
<gene>
    <name evidence="12" type="primary">dnaJ</name>
    <name evidence="16" type="ordered locus">CKR_0816</name>
</gene>
<comment type="similarity">
    <text evidence="10 12">Belongs to the DnaJ family.</text>
</comment>
<feature type="binding site" evidence="12">
    <location>
        <position position="157"/>
    </location>
    <ligand>
        <name>Zn(2+)</name>
        <dbReference type="ChEBI" id="CHEBI:29105"/>
        <label>1</label>
    </ligand>
</feature>
<reference evidence="17" key="1">
    <citation type="submission" date="2005-09" db="EMBL/GenBank/DDBJ databases">
        <title>Complete genome sequence of Clostridium kluyveri and comparative genomics of Clostridia species.</title>
        <authorList>
            <person name="Inui M."/>
            <person name="Nonaka H."/>
            <person name="Shinoda Y."/>
            <person name="Ikenaga Y."/>
            <person name="Abe M."/>
            <person name="Naito K."/>
            <person name="Vertes A.A."/>
            <person name="Yukawa H."/>
        </authorList>
    </citation>
    <scope>NUCLEOTIDE SEQUENCE [LARGE SCALE GENOMIC DNA]</scope>
    <source>
        <strain evidence="17">NBRC 12016</strain>
    </source>
</reference>
<accession>B9E042</accession>
<feature type="repeat" description="CXXCXGXG motif" evidence="12">
    <location>
        <begin position="197"/>
        <end position="204"/>
    </location>
</feature>
<dbReference type="Gene3D" id="2.10.230.10">
    <property type="entry name" value="Heat shock protein DnaJ, cysteine-rich domain"/>
    <property type="match status" value="1"/>
</dbReference>
<dbReference type="HAMAP" id="MF_01152">
    <property type="entry name" value="DnaJ"/>
    <property type="match status" value="1"/>
</dbReference>
<dbReference type="GO" id="GO:0005737">
    <property type="term" value="C:cytoplasm"/>
    <property type="evidence" value="ECO:0007669"/>
    <property type="project" value="UniProtKB-SubCell"/>
</dbReference>
<proteinExistence type="inferred from homology"/>
<dbReference type="PANTHER" id="PTHR43096">
    <property type="entry name" value="DNAJ HOMOLOG 1, MITOCHONDRIAL-RELATED"/>
    <property type="match status" value="1"/>
</dbReference>
<evidence type="ECO:0000256" key="11">
    <source>
        <dbReference type="ARBA" id="ARBA00067609"/>
    </source>
</evidence>
<dbReference type="PROSITE" id="PS51188">
    <property type="entry name" value="ZF_CR"/>
    <property type="match status" value="1"/>
</dbReference>
<dbReference type="InterPro" id="IPR012724">
    <property type="entry name" value="DnaJ"/>
</dbReference>
<comment type="function">
    <text evidence="9 12">Participates actively in the response to hyperosmotic and heat shock by preventing the aggregation of stress-denatured proteins and by disaggregating proteins, also in an autonomous, DnaK-independent fashion. Unfolded proteins bind initially to DnaJ; upon interaction with the DnaJ-bound protein, DnaK hydrolyzes its bound ATP, resulting in the formation of a stable complex. GrpE releases ADP from DnaK; ATP binding to DnaK triggers the release of the substrate protein, thus completing the reaction cycle. Several rounds of ATP-dependent interactions between DnaJ, DnaK and GrpE are required for fully efficient folding. Also involved, together with DnaK and GrpE, in the DNA replication of plasmids through activation of initiation proteins.</text>
</comment>
<dbReference type="InterPro" id="IPR036869">
    <property type="entry name" value="J_dom_sf"/>
</dbReference>
<evidence type="ECO:0000256" key="10">
    <source>
        <dbReference type="ARBA" id="ARBA00061004"/>
    </source>
</evidence>
<name>B9E042_CLOK1</name>
<keyword evidence="8 12" id="KW-0143">Chaperone</keyword>
<feature type="repeat" description="CXXCXGXG motif" evidence="12">
    <location>
        <begin position="154"/>
        <end position="161"/>
    </location>
</feature>
<dbReference type="EMBL" id="AP009049">
    <property type="protein sequence ID" value="BAH05867.1"/>
    <property type="molecule type" value="Genomic_DNA"/>
</dbReference>
<dbReference type="GO" id="GO:0042026">
    <property type="term" value="P:protein refolding"/>
    <property type="evidence" value="ECO:0007669"/>
    <property type="project" value="TreeGrafter"/>
</dbReference>
<dbReference type="GO" id="GO:0006260">
    <property type="term" value="P:DNA replication"/>
    <property type="evidence" value="ECO:0007669"/>
    <property type="project" value="UniProtKB-KW"/>
</dbReference>
<dbReference type="InterPro" id="IPR001623">
    <property type="entry name" value="DnaJ_domain"/>
</dbReference>
<organism evidence="16 17">
    <name type="scientific">Clostridium kluyveri (strain NBRC 12016)</name>
    <dbReference type="NCBI Taxonomy" id="583346"/>
    <lineage>
        <taxon>Bacteria</taxon>
        <taxon>Bacillati</taxon>
        <taxon>Bacillota</taxon>
        <taxon>Clostridia</taxon>
        <taxon>Eubacteriales</taxon>
        <taxon>Clostridiaceae</taxon>
        <taxon>Clostridium</taxon>
    </lineage>
</organism>
<dbReference type="Gene3D" id="2.60.260.20">
    <property type="entry name" value="Urease metallochaperone UreE, N-terminal domain"/>
    <property type="match status" value="2"/>
</dbReference>
<feature type="domain" description="J" evidence="14">
    <location>
        <begin position="11"/>
        <end position="76"/>
    </location>
</feature>
<feature type="binding site" evidence="12">
    <location>
        <position position="174"/>
    </location>
    <ligand>
        <name>Zn(2+)</name>
        <dbReference type="ChEBI" id="CHEBI:29105"/>
        <label>2</label>
    </ligand>
</feature>
<feature type="domain" description="CR-type" evidence="15">
    <location>
        <begin position="141"/>
        <end position="223"/>
    </location>
</feature>
<comment type="domain">
    <text evidence="12">The J domain is necessary and sufficient to stimulate DnaK ATPase activity. Zinc center 1 plays an important role in the autonomous, DnaK-independent chaperone activity of DnaJ. Zinc center 2 is essential for interaction with DnaK and for DnaJ activity.</text>
</comment>
<evidence type="ECO:0000256" key="6">
    <source>
        <dbReference type="ARBA" id="ARBA00022833"/>
    </source>
</evidence>
<dbReference type="FunFam" id="2.60.260.20:FF:000005">
    <property type="entry name" value="Chaperone protein dnaJ 1, mitochondrial"/>
    <property type="match status" value="1"/>
</dbReference>
<dbReference type="CDD" id="cd10747">
    <property type="entry name" value="DnaJ_C"/>
    <property type="match status" value="1"/>
</dbReference>
<dbReference type="InterPro" id="IPR018253">
    <property type="entry name" value="DnaJ_domain_CS"/>
</dbReference>
<feature type="binding site" evidence="12">
    <location>
        <position position="211"/>
    </location>
    <ligand>
        <name>Zn(2+)</name>
        <dbReference type="ChEBI" id="CHEBI:29105"/>
        <label>1</label>
    </ligand>
</feature>
<dbReference type="AlphaFoldDB" id="B9E042"/>
<comment type="subunit">
    <text evidence="12">Homodimer.</text>
</comment>
<keyword evidence="6 12" id="KW-0862">Zinc</keyword>
<dbReference type="NCBIfam" id="NF008035">
    <property type="entry name" value="PRK10767.1"/>
    <property type="match status" value="1"/>
</dbReference>
<dbReference type="InterPro" id="IPR036410">
    <property type="entry name" value="HSP_DnaJ_Cys-rich_dom_sf"/>
</dbReference>
<dbReference type="SMART" id="SM00271">
    <property type="entry name" value="DnaJ"/>
    <property type="match status" value="1"/>
</dbReference>
<dbReference type="InterPro" id="IPR001305">
    <property type="entry name" value="HSP_DnaJ_Cys-rich_dom"/>
</dbReference>
<dbReference type="GO" id="GO:0005524">
    <property type="term" value="F:ATP binding"/>
    <property type="evidence" value="ECO:0007669"/>
    <property type="project" value="InterPro"/>
</dbReference>
<evidence type="ECO:0000256" key="4">
    <source>
        <dbReference type="ARBA" id="ARBA00022737"/>
    </source>
</evidence>
<dbReference type="CDD" id="cd06257">
    <property type="entry name" value="DnaJ"/>
    <property type="match status" value="1"/>
</dbReference>
<keyword evidence="5 12" id="KW-0863">Zinc-finger</keyword>
<dbReference type="NCBIfam" id="TIGR02349">
    <property type="entry name" value="DnaJ_bact"/>
    <property type="match status" value="1"/>
</dbReference>
<feature type="binding site" evidence="12">
    <location>
        <position position="154"/>
    </location>
    <ligand>
        <name>Zn(2+)</name>
        <dbReference type="ChEBI" id="CHEBI:29105"/>
        <label>1</label>
    </ligand>
</feature>
<evidence type="ECO:0000259" key="14">
    <source>
        <dbReference type="PROSITE" id="PS50076"/>
    </source>
</evidence>
<dbReference type="PRINTS" id="PR00625">
    <property type="entry name" value="JDOMAIN"/>
</dbReference>
<dbReference type="SUPFAM" id="SSF49493">
    <property type="entry name" value="HSP40/DnaJ peptide-binding domain"/>
    <property type="match status" value="2"/>
</dbReference>
<dbReference type="GO" id="GO:0031072">
    <property type="term" value="F:heat shock protein binding"/>
    <property type="evidence" value="ECO:0007669"/>
    <property type="project" value="InterPro"/>
</dbReference>
<dbReference type="NCBIfam" id="NF010890">
    <property type="entry name" value="PRK14297.1"/>
    <property type="match status" value="1"/>
</dbReference>
<evidence type="ECO:0000313" key="17">
    <source>
        <dbReference type="Proteomes" id="UP000007969"/>
    </source>
</evidence>
<dbReference type="InterPro" id="IPR002939">
    <property type="entry name" value="DnaJ_C"/>
</dbReference>
<evidence type="ECO:0000256" key="9">
    <source>
        <dbReference type="ARBA" id="ARBA00053423"/>
    </source>
</evidence>
<feature type="zinc finger region" description="CR-type" evidence="13">
    <location>
        <begin position="141"/>
        <end position="223"/>
    </location>
</feature>
<keyword evidence="2 12" id="KW-0235">DNA replication</keyword>
<dbReference type="CDD" id="cd10719">
    <property type="entry name" value="DnaJ_zf"/>
    <property type="match status" value="1"/>
</dbReference>
<evidence type="ECO:0000256" key="7">
    <source>
        <dbReference type="ARBA" id="ARBA00023016"/>
    </source>
</evidence>
<evidence type="ECO:0000256" key="5">
    <source>
        <dbReference type="ARBA" id="ARBA00022771"/>
    </source>
</evidence>
<dbReference type="Proteomes" id="UP000007969">
    <property type="component" value="Chromosome"/>
</dbReference>
<comment type="subcellular location">
    <subcellularLocation>
        <location evidence="12">Cytoplasm</location>
    </subcellularLocation>
</comment>
<feature type="repeat" description="CXXCXGXG motif" evidence="12">
    <location>
        <begin position="211"/>
        <end position="218"/>
    </location>
</feature>
<evidence type="ECO:0000313" key="16">
    <source>
        <dbReference type="EMBL" id="BAH05867.1"/>
    </source>
</evidence>
<feature type="binding site" evidence="12">
    <location>
        <position position="200"/>
    </location>
    <ligand>
        <name>Zn(2+)</name>
        <dbReference type="ChEBI" id="CHEBI:29105"/>
        <label>2</label>
    </ligand>
</feature>